<gene>
    <name evidence="3" type="ORF">GRI75_05145</name>
</gene>
<feature type="domain" description="Fe/B12 periplasmic-binding" evidence="2">
    <location>
        <begin position="64"/>
        <end position="307"/>
    </location>
</feature>
<organism evidence="3 4">
    <name type="scientific">Croceibacterium soli</name>
    <dbReference type="NCBI Taxonomy" id="1739690"/>
    <lineage>
        <taxon>Bacteria</taxon>
        <taxon>Pseudomonadati</taxon>
        <taxon>Pseudomonadota</taxon>
        <taxon>Alphaproteobacteria</taxon>
        <taxon>Sphingomonadales</taxon>
        <taxon>Erythrobacteraceae</taxon>
        <taxon>Croceibacterium</taxon>
    </lineage>
</organism>
<dbReference type="InterPro" id="IPR050902">
    <property type="entry name" value="ABC_Transporter_SBP"/>
</dbReference>
<dbReference type="GO" id="GO:0071281">
    <property type="term" value="P:cellular response to iron ion"/>
    <property type="evidence" value="ECO:0007669"/>
    <property type="project" value="TreeGrafter"/>
</dbReference>
<dbReference type="PANTHER" id="PTHR30535">
    <property type="entry name" value="VITAMIN B12-BINDING PROTEIN"/>
    <property type="match status" value="1"/>
</dbReference>
<dbReference type="Gene3D" id="3.40.50.1980">
    <property type="entry name" value="Nitrogenase molybdenum iron protein domain"/>
    <property type="match status" value="2"/>
</dbReference>
<dbReference type="Pfam" id="PF01497">
    <property type="entry name" value="Peripla_BP_2"/>
    <property type="match status" value="1"/>
</dbReference>
<accession>A0A6I4UPX6</accession>
<reference evidence="3 4" key="1">
    <citation type="submission" date="2019-12" db="EMBL/GenBank/DDBJ databases">
        <title>Genomic-based taxomic classification of the family Erythrobacteraceae.</title>
        <authorList>
            <person name="Xu L."/>
        </authorList>
    </citation>
    <scope>NUCLEOTIDE SEQUENCE [LARGE SCALE GENOMIC DNA]</scope>
    <source>
        <strain evidence="3 4">MCCC 1K02066</strain>
    </source>
</reference>
<dbReference type="Proteomes" id="UP000469159">
    <property type="component" value="Unassembled WGS sequence"/>
</dbReference>
<dbReference type="InterPro" id="IPR002491">
    <property type="entry name" value="ABC_transptr_periplasmic_BD"/>
</dbReference>
<dbReference type="PANTHER" id="PTHR30535:SF34">
    <property type="entry name" value="MOLYBDATE-BINDING PROTEIN MOLA"/>
    <property type="match status" value="1"/>
</dbReference>
<evidence type="ECO:0000313" key="4">
    <source>
        <dbReference type="Proteomes" id="UP000469159"/>
    </source>
</evidence>
<dbReference type="OrthoDB" id="1632039at2"/>
<sequence>MGRWQAAGLPEGAPLVAQHVRRAPSTVLRTVPLPVPGRSLVAALALLLSGCVDVEPVGPAHHPTIVSLNPCTDAILAEVTAPGQLLAISHYSHDPRASSMPPAQARRYAATGGTVEEVLALDPDVVVAGTFLDPATAQAFRRLGIRVETVGIAATVAGSTAQVRRLAGVSGNRSGGEALVARIERSVAATERDGPRPEVLVWQEGGLVPGPDTLVAELLANSGFASHSAARGLGQGAYVPLERVLADPPQIVLVAGGDRMLHHPVLQDLPGVRYEKLEPSLLFCGGPTIPRLAGRLAALRDQALRAPPPTPSSEEEGASAQRNPLPLLFRGGGRGVVETTQ</sequence>
<name>A0A6I4UPX6_9SPHN</name>
<evidence type="ECO:0000313" key="3">
    <source>
        <dbReference type="EMBL" id="MXP41030.1"/>
    </source>
</evidence>
<protein>
    <submittedName>
        <fullName evidence="3">ABC transporter substrate-binding protein</fullName>
    </submittedName>
</protein>
<evidence type="ECO:0000259" key="2">
    <source>
        <dbReference type="PROSITE" id="PS50983"/>
    </source>
</evidence>
<evidence type="ECO:0000256" key="1">
    <source>
        <dbReference type="SAM" id="MobiDB-lite"/>
    </source>
</evidence>
<dbReference type="PROSITE" id="PS50983">
    <property type="entry name" value="FE_B12_PBP"/>
    <property type="match status" value="1"/>
</dbReference>
<feature type="region of interest" description="Disordered" evidence="1">
    <location>
        <begin position="304"/>
        <end position="341"/>
    </location>
</feature>
<dbReference type="EMBL" id="WTYK01000002">
    <property type="protein sequence ID" value="MXP41030.1"/>
    <property type="molecule type" value="Genomic_DNA"/>
</dbReference>
<keyword evidence="4" id="KW-1185">Reference proteome</keyword>
<dbReference type="AlphaFoldDB" id="A0A6I4UPX6"/>
<dbReference type="SUPFAM" id="SSF53807">
    <property type="entry name" value="Helical backbone' metal receptor"/>
    <property type="match status" value="1"/>
</dbReference>
<comment type="caution">
    <text evidence="3">The sequence shown here is derived from an EMBL/GenBank/DDBJ whole genome shotgun (WGS) entry which is preliminary data.</text>
</comment>
<proteinExistence type="predicted"/>